<reference evidence="1" key="1">
    <citation type="submission" date="2019-09" db="EMBL/GenBank/DDBJ databases">
        <title>Draft genome information of white flower Hibiscus syriacus.</title>
        <authorList>
            <person name="Kim Y.-M."/>
        </authorList>
    </citation>
    <scope>NUCLEOTIDE SEQUENCE [LARGE SCALE GENOMIC DNA]</scope>
    <source>
        <strain evidence="1">YM2019G1</strain>
    </source>
</reference>
<name>A0A6A3A9Z7_HIBSY</name>
<organism evidence="1 2">
    <name type="scientific">Hibiscus syriacus</name>
    <name type="common">Rose of Sharon</name>
    <dbReference type="NCBI Taxonomy" id="106335"/>
    <lineage>
        <taxon>Eukaryota</taxon>
        <taxon>Viridiplantae</taxon>
        <taxon>Streptophyta</taxon>
        <taxon>Embryophyta</taxon>
        <taxon>Tracheophyta</taxon>
        <taxon>Spermatophyta</taxon>
        <taxon>Magnoliopsida</taxon>
        <taxon>eudicotyledons</taxon>
        <taxon>Gunneridae</taxon>
        <taxon>Pentapetalae</taxon>
        <taxon>rosids</taxon>
        <taxon>malvids</taxon>
        <taxon>Malvales</taxon>
        <taxon>Malvaceae</taxon>
        <taxon>Malvoideae</taxon>
        <taxon>Hibiscus</taxon>
    </lineage>
</organism>
<keyword evidence="2" id="KW-1185">Reference proteome</keyword>
<gene>
    <name evidence="1" type="ORF">F3Y22_tig00110556pilonHSYRG00784</name>
</gene>
<proteinExistence type="predicted"/>
<dbReference type="EMBL" id="VEPZ02001028">
    <property type="protein sequence ID" value="KAE8700806.1"/>
    <property type="molecule type" value="Genomic_DNA"/>
</dbReference>
<sequence>MSDHCPLFLNTRILNEERRKWHFKFEAAWLVEDSCELEVRRLWNNATGLIPELLRTASIGLDSWFRKLRAARKITTTELRKRLETLMEMAPTDETLAEIVDIKLALNLENGKTELYWEQRARVNWLKHGDKNSAFFHS</sequence>
<dbReference type="Proteomes" id="UP000436088">
    <property type="component" value="Unassembled WGS sequence"/>
</dbReference>
<comment type="caution">
    <text evidence="1">The sequence shown here is derived from an EMBL/GenBank/DDBJ whole genome shotgun (WGS) entry which is preliminary data.</text>
</comment>
<accession>A0A6A3A9Z7</accession>
<evidence type="ECO:0000313" key="2">
    <source>
        <dbReference type="Proteomes" id="UP000436088"/>
    </source>
</evidence>
<protein>
    <recommendedName>
        <fullName evidence="3">Reverse transcriptase</fullName>
    </recommendedName>
</protein>
<evidence type="ECO:0008006" key="3">
    <source>
        <dbReference type="Google" id="ProtNLM"/>
    </source>
</evidence>
<dbReference type="AlphaFoldDB" id="A0A6A3A9Z7"/>
<evidence type="ECO:0000313" key="1">
    <source>
        <dbReference type="EMBL" id="KAE8700806.1"/>
    </source>
</evidence>